<dbReference type="Gene3D" id="3.90.1200.10">
    <property type="match status" value="1"/>
</dbReference>
<dbReference type="OrthoDB" id="3806873at2"/>
<evidence type="ECO:0000313" key="2">
    <source>
        <dbReference type="EMBL" id="TLG15619.1"/>
    </source>
</evidence>
<dbReference type="PANTHER" id="PTHR47829">
    <property type="entry name" value="HYDROLASE, PUTATIVE (AFU_ORTHOLOGUE AFUA_1G12880)-RELATED"/>
    <property type="match status" value="1"/>
</dbReference>
<name>A0A5R8PHW1_9NOCA</name>
<dbReference type="PANTHER" id="PTHR47829:SF1">
    <property type="entry name" value="HAD FAMILY PHOSPHATASE"/>
    <property type="match status" value="1"/>
</dbReference>
<dbReference type="SUPFAM" id="SSF56112">
    <property type="entry name" value="Protein kinase-like (PK-like)"/>
    <property type="match status" value="1"/>
</dbReference>
<dbReference type="Gene3D" id="3.30.200.20">
    <property type="entry name" value="Phosphorylase Kinase, domain 1"/>
    <property type="match status" value="1"/>
</dbReference>
<dbReference type="GO" id="GO:0016740">
    <property type="term" value="F:transferase activity"/>
    <property type="evidence" value="ECO:0007669"/>
    <property type="project" value="UniProtKB-KW"/>
</dbReference>
<dbReference type="InterPro" id="IPR041726">
    <property type="entry name" value="ACAD10_11_N"/>
</dbReference>
<evidence type="ECO:0000313" key="3">
    <source>
        <dbReference type="Proteomes" id="UP000308349"/>
    </source>
</evidence>
<dbReference type="Pfam" id="PF01636">
    <property type="entry name" value="APH"/>
    <property type="match status" value="1"/>
</dbReference>
<accession>A0A5R8PHW1</accession>
<dbReference type="AlphaFoldDB" id="A0A5R8PHW1"/>
<dbReference type="InterPro" id="IPR002575">
    <property type="entry name" value="Aminoglycoside_PTrfase"/>
</dbReference>
<dbReference type="RefSeq" id="WP_138455277.1">
    <property type="nucleotide sequence ID" value="NZ_VBUU01000003.1"/>
</dbReference>
<dbReference type="InterPro" id="IPR011009">
    <property type="entry name" value="Kinase-like_dom_sf"/>
</dbReference>
<proteinExistence type="predicted"/>
<reference evidence="2 3" key="1">
    <citation type="submission" date="2019-05" db="EMBL/GenBank/DDBJ databases">
        <title>Genomes sequences of two Nocardia cyriacigeorgica environmental isolates, type strains Nocardia asteroides ATCC 19247 and Nocardia cyriacigeorgica DSM 44484.</title>
        <authorList>
            <person name="Vautrin F."/>
            <person name="Bergeron E."/>
            <person name="Dubost A."/>
            <person name="Abrouk D."/>
            <person name="Rodriguez Nava V."/>
            <person name="Pujic P."/>
        </authorList>
    </citation>
    <scope>NUCLEOTIDE SEQUENCE [LARGE SCALE GENOMIC DNA]</scope>
    <source>
        <strain evidence="2 3">EML 1456</strain>
    </source>
</reference>
<comment type="caution">
    <text evidence="2">The sequence shown here is derived from an EMBL/GenBank/DDBJ whole genome shotgun (WGS) entry which is preliminary data.</text>
</comment>
<dbReference type="Proteomes" id="UP000308349">
    <property type="component" value="Unassembled WGS sequence"/>
</dbReference>
<feature type="domain" description="Aminoglycoside phosphotransferase" evidence="1">
    <location>
        <begin position="43"/>
        <end position="276"/>
    </location>
</feature>
<dbReference type="EMBL" id="VBUU01000003">
    <property type="protein sequence ID" value="TLG15619.1"/>
    <property type="molecule type" value="Genomic_DNA"/>
</dbReference>
<organism evidence="2 3">
    <name type="scientific">Nocardia cyriacigeorgica</name>
    <dbReference type="NCBI Taxonomy" id="135487"/>
    <lineage>
        <taxon>Bacteria</taxon>
        <taxon>Bacillati</taxon>
        <taxon>Actinomycetota</taxon>
        <taxon>Actinomycetes</taxon>
        <taxon>Mycobacteriales</taxon>
        <taxon>Nocardiaceae</taxon>
        <taxon>Nocardia</taxon>
    </lineage>
</organism>
<protein>
    <submittedName>
        <fullName evidence="2">Phosphotransferase family protein</fullName>
    </submittedName>
</protein>
<sequence>MSGRTELDPARQVRDEDSFDIDAVAHWLRDHAEDPTGLDGVPEVRQFTGGVSNLTYLLRYPGRELILRRPPAGSKAESAHDMRREYRVQRLLAPAYDYVPAMVAFCDDPAVIGSDFYVMQRLNGRILRRDLPGDLAFTPEQARELSRTFVDRLVDLHQVDIAATGLDEYSRGPGYVERQVAGWSKRYRAARTKNVGSFDTIMTWLADHQPADRGLCFIHNDYRLDNLVLDPEDPLHVVGVLDWEMATVGDPLMDLGSALAYWLEAGDNPVFRKFRRQPSDVAGMMTRAEIVEYYASRTGQAITPEQWRFYEVFGLFRLAVIAQQVYYRYFHGQTTNPAFKQLRAAVIVLEWRCTELITGGPFARLRALPAPLARLVGIGRER</sequence>
<keyword evidence="2" id="KW-0808">Transferase</keyword>
<evidence type="ECO:0000259" key="1">
    <source>
        <dbReference type="Pfam" id="PF01636"/>
    </source>
</evidence>
<gene>
    <name evidence="2" type="ORF">FEK35_05565</name>
</gene>
<dbReference type="InterPro" id="IPR052898">
    <property type="entry name" value="ACAD10-like"/>
</dbReference>
<dbReference type="CDD" id="cd05154">
    <property type="entry name" value="ACAD10_11_N-like"/>
    <property type="match status" value="1"/>
</dbReference>